<dbReference type="PANTHER" id="PTHR43630">
    <property type="entry name" value="POLY-BETA-1,6-N-ACETYL-D-GLUCOSAMINE SYNTHASE"/>
    <property type="match status" value="1"/>
</dbReference>
<comment type="similarity">
    <text evidence="1">Belongs to the glycosyltransferase 2 family. WaaE/KdtX subfamily.</text>
</comment>
<sequence>MDKSLSIQKMVSSRESFDKTLIQRESDSVTKLPISLVIITLNEEAHIERCIRSAPFVDDVVVVDSFSTDRTVEIAEKCGARVFQEKWKGFGPQKAFATAQAKNAWVLSLDADEALSPELASELYESFHALDPEAGYLFPRKSYHLGRWIEFGGWYPDYQLRLFNKSRSQWNSADVHEKVEVKRMLKMKRDLLHWVFDGLSDQVITNDRYSTLGAKQLMAAGKKFSYFKLIFKPWGKFIETYFVKRGFMDGMPGFVIAVGAAYSLFLKFAKQWEMERVHKKSE</sequence>
<evidence type="ECO:0000259" key="3">
    <source>
        <dbReference type="Pfam" id="PF00535"/>
    </source>
</evidence>
<dbReference type="Pfam" id="PF00535">
    <property type="entry name" value="Glycos_transf_2"/>
    <property type="match status" value="1"/>
</dbReference>
<dbReference type="Gene3D" id="3.90.550.10">
    <property type="entry name" value="Spore Coat Polysaccharide Biosynthesis Protein SpsA, Chain A"/>
    <property type="match status" value="1"/>
</dbReference>
<dbReference type="Proteomes" id="UP000010074">
    <property type="component" value="Chromosome"/>
</dbReference>
<dbReference type="KEGG" id="bbat:Bdt_1715"/>
<dbReference type="PATRIC" id="fig|1069642.3.peg.1698"/>
<evidence type="ECO:0000256" key="2">
    <source>
        <dbReference type="SAM" id="Phobius"/>
    </source>
</evidence>
<evidence type="ECO:0000313" key="5">
    <source>
        <dbReference type="Proteomes" id="UP000010074"/>
    </source>
</evidence>
<dbReference type="AlphaFoldDB" id="K7YXG4"/>
<keyword evidence="2" id="KW-0812">Transmembrane</keyword>
<dbReference type="PANTHER" id="PTHR43630:SF2">
    <property type="entry name" value="GLYCOSYLTRANSFERASE"/>
    <property type="match status" value="1"/>
</dbReference>
<accession>K7YXG4</accession>
<dbReference type="OrthoDB" id="5294601at2"/>
<evidence type="ECO:0000313" key="4">
    <source>
        <dbReference type="EMBL" id="AFY01410.1"/>
    </source>
</evidence>
<keyword evidence="2" id="KW-1133">Transmembrane helix</keyword>
<dbReference type="RefSeq" id="WP_015090859.1">
    <property type="nucleotide sequence ID" value="NC_019567.1"/>
</dbReference>
<feature type="domain" description="Glycosyltransferase 2-like" evidence="3">
    <location>
        <begin position="35"/>
        <end position="134"/>
    </location>
</feature>
<protein>
    <submittedName>
        <fullName evidence="4">Putative glycosyl transferase</fullName>
    </submittedName>
</protein>
<keyword evidence="2" id="KW-0472">Membrane</keyword>
<organism evidence="4 5">
    <name type="scientific">Bdellovibrio bacteriovorus str. Tiberius</name>
    <dbReference type="NCBI Taxonomy" id="1069642"/>
    <lineage>
        <taxon>Bacteria</taxon>
        <taxon>Pseudomonadati</taxon>
        <taxon>Bdellovibrionota</taxon>
        <taxon>Bdellovibrionia</taxon>
        <taxon>Bdellovibrionales</taxon>
        <taxon>Pseudobdellovibrionaceae</taxon>
        <taxon>Bdellovibrio</taxon>
    </lineage>
</organism>
<dbReference type="InterPro" id="IPR029044">
    <property type="entry name" value="Nucleotide-diphossugar_trans"/>
</dbReference>
<keyword evidence="4" id="KW-0808">Transferase</keyword>
<feature type="transmembrane region" description="Helical" evidence="2">
    <location>
        <begin position="250"/>
        <end position="269"/>
    </location>
</feature>
<dbReference type="SUPFAM" id="SSF53448">
    <property type="entry name" value="Nucleotide-diphospho-sugar transferases"/>
    <property type="match status" value="1"/>
</dbReference>
<dbReference type="GO" id="GO:0016740">
    <property type="term" value="F:transferase activity"/>
    <property type="evidence" value="ECO:0007669"/>
    <property type="project" value="UniProtKB-KW"/>
</dbReference>
<gene>
    <name evidence="4" type="ORF">Bdt_1715</name>
</gene>
<dbReference type="STRING" id="1069642.Bdt_1715"/>
<evidence type="ECO:0000256" key="1">
    <source>
        <dbReference type="ARBA" id="ARBA00038494"/>
    </source>
</evidence>
<reference evidence="4 5" key="1">
    <citation type="journal article" date="2012" name="BMC Genomics">
        <title>Genome analysis of a simultaneously predatory and prey-independent, novel Bdellovibrio bacteriovorus from the River Tiber, supports in silico predictions of both ancient and recent lateral gene transfer from diverse bacteria.</title>
        <authorList>
            <person name="Hobley L."/>
            <person name="Lerner T.R."/>
            <person name="Williams L.E."/>
            <person name="Lambert C."/>
            <person name="Till R."/>
            <person name="Milner D.S."/>
            <person name="Basford S.M."/>
            <person name="Capeness M.J."/>
            <person name="Fenton A.K."/>
            <person name="Atterbury R.J."/>
            <person name="Harris M.A."/>
            <person name="Sockett R.E."/>
        </authorList>
    </citation>
    <scope>NUCLEOTIDE SEQUENCE [LARGE SCALE GENOMIC DNA]</scope>
    <source>
        <strain evidence="4 5">Tiberius</strain>
    </source>
</reference>
<name>K7YXG4_BDEBC</name>
<dbReference type="CDD" id="cd02511">
    <property type="entry name" value="Beta4Glucosyltransferase"/>
    <property type="match status" value="1"/>
</dbReference>
<dbReference type="EMBL" id="CP002930">
    <property type="protein sequence ID" value="AFY01410.1"/>
    <property type="molecule type" value="Genomic_DNA"/>
</dbReference>
<dbReference type="HOGENOM" id="CLU_065962_0_0_7"/>
<dbReference type="InterPro" id="IPR001173">
    <property type="entry name" value="Glyco_trans_2-like"/>
</dbReference>
<proteinExistence type="inferred from homology"/>